<protein>
    <submittedName>
        <fullName evidence="2">Uncharacterized protein</fullName>
    </submittedName>
</protein>
<organism evidence="2 3">
    <name type="scientific">Sordaria brevicollis</name>
    <dbReference type="NCBI Taxonomy" id="83679"/>
    <lineage>
        <taxon>Eukaryota</taxon>
        <taxon>Fungi</taxon>
        <taxon>Dikarya</taxon>
        <taxon>Ascomycota</taxon>
        <taxon>Pezizomycotina</taxon>
        <taxon>Sordariomycetes</taxon>
        <taxon>Sordariomycetidae</taxon>
        <taxon>Sordariales</taxon>
        <taxon>Sordariaceae</taxon>
        <taxon>Sordaria</taxon>
    </lineage>
</organism>
<reference evidence="2" key="2">
    <citation type="submission" date="2023-07" db="EMBL/GenBank/DDBJ databases">
        <authorList>
            <consortium name="Lawrence Berkeley National Laboratory"/>
            <person name="Haridas S."/>
            <person name="Hensen N."/>
            <person name="Bonometti L."/>
            <person name="Westerberg I."/>
            <person name="Brannstrom I.O."/>
            <person name="Guillou S."/>
            <person name="Cros-Aarteil S."/>
            <person name="Calhoun S."/>
            <person name="Kuo A."/>
            <person name="Mondo S."/>
            <person name="Pangilinan J."/>
            <person name="Riley R."/>
            <person name="LaButti K."/>
            <person name="Andreopoulos B."/>
            <person name="Lipzen A."/>
            <person name="Chen C."/>
            <person name="Yanf M."/>
            <person name="Daum C."/>
            <person name="Ng V."/>
            <person name="Clum A."/>
            <person name="Steindorff A."/>
            <person name="Ohm R."/>
            <person name="Martin F."/>
            <person name="Silar P."/>
            <person name="Natvig D."/>
            <person name="Lalanne C."/>
            <person name="Gautier V."/>
            <person name="Ament-velasquez S.L."/>
            <person name="Kruys A."/>
            <person name="Hutchinson M.I."/>
            <person name="Powell A.J."/>
            <person name="Barry K."/>
            <person name="Miller A.N."/>
            <person name="Grigoriev I.V."/>
            <person name="Debuchy R."/>
            <person name="Gladieux P."/>
            <person name="Thoren M.H."/>
            <person name="Johannesson H."/>
        </authorList>
    </citation>
    <scope>NUCLEOTIDE SEQUENCE</scope>
    <source>
        <strain evidence="2">FGSC 1904</strain>
    </source>
</reference>
<comment type="caution">
    <text evidence="2">The sequence shown here is derived from an EMBL/GenBank/DDBJ whole genome shotgun (WGS) entry which is preliminary data.</text>
</comment>
<evidence type="ECO:0000313" key="3">
    <source>
        <dbReference type="Proteomes" id="UP001281003"/>
    </source>
</evidence>
<dbReference type="EMBL" id="JAUTDP010000001">
    <property type="protein sequence ID" value="KAK3402636.1"/>
    <property type="molecule type" value="Genomic_DNA"/>
</dbReference>
<name>A0AAE0UFS0_SORBR</name>
<feature type="region of interest" description="Disordered" evidence="1">
    <location>
        <begin position="34"/>
        <end position="60"/>
    </location>
</feature>
<dbReference type="Proteomes" id="UP001281003">
    <property type="component" value="Unassembled WGS sequence"/>
</dbReference>
<proteinExistence type="predicted"/>
<evidence type="ECO:0000256" key="1">
    <source>
        <dbReference type="SAM" id="MobiDB-lite"/>
    </source>
</evidence>
<feature type="compositionally biased region" description="Low complexity" evidence="1">
    <location>
        <begin position="37"/>
        <end position="55"/>
    </location>
</feature>
<accession>A0AAE0UFS0</accession>
<gene>
    <name evidence="2" type="ORF">B0T20DRAFT_485337</name>
</gene>
<reference evidence="2" key="1">
    <citation type="journal article" date="2023" name="Mol. Phylogenet. Evol.">
        <title>Genome-scale phylogeny and comparative genomics of the fungal order Sordariales.</title>
        <authorList>
            <person name="Hensen N."/>
            <person name="Bonometti L."/>
            <person name="Westerberg I."/>
            <person name="Brannstrom I.O."/>
            <person name="Guillou S."/>
            <person name="Cros-Aarteil S."/>
            <person name="Calhoun S."/>
            <person name="Haridas S."/>
            <person name="Kuo A."/>
            <person name="Mondo S."/>
            <person name="Pangilinan J."/>
            <person name="Riley R."/>
            <person name="LaButti K."/>
            <person name="Andreopoulos B."/>
            <person name="Lipzen A."/>
            <person name="Chen C."/>
            <person name="Yan M."/>
            <person name="Daum C."/>
            <person name="Ng V."/>
            <person name="Clum A."/>
            <person name="Steindorff A."/>
            <person name="Ohm R.A."/>
            <person name="Martin F."/>
            <person name="Silar P."/>
            <person name="Natvig D.O."/>
            <person name="Lalanne C."/>
            <person name="Gautier V."/>
            <person name="Ament-Velasquez S.L."/>
            <person name="Kruys A."/>
            <person name="Hutchinson M.I."/>
            <person name="Powell A.J."/>
            <person name="Barry K."/>
            <person name="Miller A.N."/>
            <person name="Grigoriev I.V."/>
            <person name="Debuchy R."/>
            <person name="Gladieux P."/>
            <person name="Hiltunen Thoren M."/>
            <person name="Johannesson H."/>
        </authorList>
    </citation>
    <scope>NUCLEOTIDE SEQUENCE</scope>
    <source>
        <strain evidence="2">FGSC 1904</strain>
    </source>
</reference>
<keyword evidence="3" id="KW-1185">Reference proteome</keyword>
<sequence>MCRVNIKKYKNCACKHEWVVPCDRVLFLDSEKQNQIEQGSEESSPQPSRQSSWGSNMGDEELIEHNKPNVIHLFQDHNPKKWNSCLAIEVHVPVIELVESGPCPPCQALIRTGANPHGKKDVGQKMVRDSVVVEVPLNLGKREVERTPRSFYYVHRRKYIVDEEGNEHLEALKEGEEFLTDEDEE</sequence>
<evidence type="ECO:0000313" key="2">
    <source>
        <dbReference type="EMBL" id="KAK3402636.1"/>
    </source>
</evidence>
<dbReference type="AlphaFoldDB" id="A0AAE0UFS0"/>